<reference evidence="1" key="1">
    <citation type="submission" date="2021-05" db="EMBL/GenBank/DDBJ databases">
        <title>Whole genome sequence of Curtobacterium flaccumfaciens pv. flaccumfaciens strain CFBP 3417.</title>
        <authorList>
            <person name="Osdaghi E."/>
            <person name="Taghouti G."/>
            <person name="Portier P."/>
            <person name="Fazliarab A."/>
            <person name="Taghavi S.M."/>
            <person name="Briand M."/>
            <person name="Le-Saux M."/>
            <person name="Jacques M.-A."/>
        </authorList>
    </citation>
    <scope>NUCLEOTIDE SEQUENCE</scope>
    <source>
        <strain evidence="1">CFBP 3417</strain>
    </source>
</reference>
<evidence type="ECO:0000313" key="2">
    <source>
        <dbReference type="Proteomes" id="UP000709437"/>
    </source>
</evidence>
<name>A0A6G7GAX9_9MICO</name>
<gene>
    <name evidence="1" type="ORF">KK103_15515</name>
</gene>
<dbReference type="RefSeq" id="WP_128781708.1">
    <property type="nucleotide sequence ID" value="NZ_CP041260.1"/>
</dbReference>
<evidence type="ECO:0000313" key="1">
    <source>
        <dbReference type="EMBL" id="MBT1543170.1"/>
    </source>
</evidence>
<sequence length="68" mass="7999">MSKHYESIHTVVPHDNSASNDYSRTRKLGQRLEDLNSWAKRGYTVRHTRVFTHDHSEIYIDDLVNDNA</sequence>
<dbReference type="AlphaFoldDB" id="A0A6G7GAX9"/>
<comment type="caution">
    <text evidence="1">The sequence shown here is derived from an EMBL/GenBank/DDBJ whole genome shotgun (WGS) entry which is preliminary data.</text>
</comment>
<dbReference type="Proteomes" id="UP000709437">
    <property type="component" value="Unassembled WGS sequence"/>
</dbReference>
<accession>A0A6G7GAX9</accession>
<protein>
    <submittedName>
        <fullName evidence="1">Uncharacterized protein</fullName>
    </submittedName>
</protein>
<dbReference type="EMBL" id="JAHEWX010000025">
    <property type="protein sequence ID" value="MBT1543170.1"/>
    <property type="molecule type" value="Genomic_DNA"/>
</dbReference>
<organism evidence="1 2">
    <name type="scientific">Curtobacterium flaccumfaciens pv. flaccumfaciens</name>
    <dbReference type="NCBI Taxonomy" id="138532"/>
    <lineage>
        <taxon>Bacteria</taxon>
        <taxon>Bacillati</taxon>
        <taxon>Actinomycetota</taxon>
        <taxon>Actinomycetes</taxon>
        <taxon>Micrococcales</taxon>
        <taxon>Microbacteriaceae</taxon>
        <taxon>Curtobacterium</taxon>
    </lineage>
</organism>
<proteinExistence type="predicted"/>